<evidence type="ECO:0000256" key="3">
    <source>
        <dbReference type="ARBA" id="ARBA00023125"/>
    </source>
</evidence>
<dbReference type="GO" id="GO:0003677">
    <property type="term" value="F:DNA binding"/>
    <property type="evidence" value="ECO:0007669"/>
    <property type="project" value="UniProtKB-KW"/>
</dbReference>
<feature type="domain" description="HTH lysR-type" evidence="6">
    <location>
        <begin position="1"/>
        <end position="58"/>
    </location>
</feature>
<dbReference type="Pfam" id="PF00126">
    <property type="entry name" value="HTH_1"/>
    <property type="match status" value="1"/>
</dbReference>
<proteinExistence type="inferred from homology"/>
<reference evidence="7" key="1">
    <citation type="submission" date="2022-09" db="EMBL/GenBank/DDBJ databases">
        <title>Intensive care unit water sources are persistently colonized with multi-drug resistant bacteria and are the site of extensive horizontal gene transfer of antibiotic resistance genes.</title>
        <authorList>
            <person name="Diorio-Toth L."/>
        </authorList>
    </citation>
    <scope>NUCLEOTIDE SEQUENCE</scope>
    <source>
        <strain evidence="7">GD03843</strain>
    </source>
</reference>
<protein>
    <submittedName>
        <fullName evidence="7">LysR family transcriptional regulator</fullName>
    </submittedName>
</protein>
<evidence type="ECO:0000256" key="5">
    <source>
        <dbReference type="SAM" id="MobiDB-lite"/>
    </source>
</evidence>
<dbReference type="InterPro" id="IPR036388">
    <property type="entry name" value="WH-like_DNA-bd_sf"/>
</dbReference>
<evidence type="ECO:0000256" key="2">
    <source>
        <dbReference type="ARBA" id="ARBA00023015"/>
    </source>
</evidence>
<dbReference type="FunFam" id="1.10.10.10:FF:000001">
    <property type="entry name" value="LysR family transcriptional regulator"/>
    <property type="match status" value="1"/>
</dbReference>
<name>A0AA42IV17_9BURK</name>
<evidence type="ECO:0000313" key="8">
    <source>
        <dbReference type="Proteomes" id="UP001161094"/>
    </source>
</evidence>
<keyword evidence="4" id="KW-0804">Transcription</keyword>
<dbReference type="GO" id="GO:0003700">
    <property type="term" value="F:DNA-binding transcription factor activity"/>
    <property type="evidence" value="ECO:0007669"/>
    <property type="project" value="InterPro"/>
</dbReference>
<feature type="compositionally biased region" description="Basic and acidic residues" evidence="5">
    <location>
        <begin position="296"/>
        <end position="314"/>
    </location>
</feature>
<dbReference type="Pfam" id="PF03466">
    <property type="entry name" value="LysR_substrate"/>
    <property type="match status" value="1"/>
</dbReference>
<keyword evidence="3" id="KW-0238">DNA-binding</keyword>
<dbReference type="InterPro" id="IPR000847">
    <property type="entry name" value="LysR_HTH_N"/>
</dbReference>
<comment type="similarity">
    <text evidence="1">Belongs to the LysR transcriptional regulatory family.</text>
</comment>
<evidence type="ECO:0000256" key="4">
    <source>
        <dbReference type="ARBA" id="ARBA00023163"/>
    </source>
</evidence>
<dbReference type="InterPro" id="IPR005119">
    <property type="entry name" value="LysR_subst-bd"/>
</dbReference>
<evidence type="ECO:0000259" key="6">
    <source>
        <dbReference type="PROSITE" id="PS50931"/>
    </source>
</evidence>
<gene>
    <name evidence="7" type="ORF">N5D93_07755</name>
</gene>
<dbReference type="Proteomes" id="UP001161094">
    <property type="component" value="Unassembled WGS sequence"/>
</dbReference>
<accession>A0AA42IV17</accession>
<evidence type="ECO:0000256" key="1">
    <source>
        <dbReference type="ARBA" id="ARBA00009437"/>
    </source>
</evidence>
<dbReference type="PROSITE" id="PS50931">
    <property type="entry name" value="HTH_LYSR"/>
    <property type="match status" value="1"/>
</dbReference>
<dbReference type="CDD" id="cd08414">
    <property type="entry name" value="PBP2_LTTR_aromatics_like"/>
    <property type="match status" value="1"/>
</dbReference>
<dbReference type="PRINTS" id="PR00039">
    <property type="entry name" value="HTHLYSR"/>
</dbReference>
<organism evidence="7 8">
    <name type="scientific">Achromobacter spanius</name>
    <dbReference type="NCBI Taxonomy" id="217203"/>
    <lineage>
        <taxon>Bacteria</taxon>
        <taxon>Pseudomonadati</taxon>
        <taxon>Pseudomonadota</taxon>
        <taxon>Betaproteobacteria</taxon>
        <taxon>Burkholderiales</taxon>
        <taxon>Alcaligenaceae</taxon>
        <taxon>Achromobacter</taxon>
    </lineage>
</organism>
<dbReference type="SUPFAM" id="SSF46785">
    <property type="entry name" value="Winged helix' DNA-binding domain"/>
    <property type="match status" value="1"/>
</dbReference>
<dbReference type="SUPFAM" id="SSF53850">
    <property type="entry name" value="Periplasmic binding protein-like II"/>
    <property type="match status" value="1"/>
</dbReference>
<dbReference type="Gene3D" id="1.10.10.10">
    <property type="entry name" value="Winged helix-like DNA-binding domain superfamily/Winged helix DNA-binding domain"/>
    <property type="match status" value="1"/>
</dbReference>
<keyword evidence="2" id="KW-0805">Transcription regulation</keyword>
<dbReference type="InterPro" id="IPR036390">
    <property type="entry name" value="WH_DNA-bd_sf"/>
</dbReference>
<evidence type="ECO:0000313" key="7">
    <source>
        <dbReference type="EMBL" id="MDH0735699.1"/>
    </source>
</evidence>
<dbReference type="AlphaFoldDB" id="A0AA42IV17"/>
<dbReference type="EMBL" id="JAOCDZ010000004">
    <property type="protein sequence ID" value="MDH0735699.1"/>
    <property type="molecule type" value="Genomic_DNA"/>
</dbReference>
<feature type="region of interest" description="Disordered" evidence="5">
    <location>
        <begin position="292"/>
        <end position="314"/>
    </location>
</feature>
<dbReference type="PANTHER" id="PTHR30346:SF0">
    <property type="entry name" value="HCA OPERON TRANSCRIPTIONAL ACTIVATOR HCAR"/>
    <property type="match status" value="1"/>
</dbReference>
<comment type="caution">
    <text evidence="7">The sequence shown here is derived from an EMBL/GenBank/DDBJ whole genome shotgun (WGS) entry which is preliminary data.</text>
</comment>
<sequence>MELRHLRCFLAVAEELHFARAAEKLHMEQSPLSRAIKELEKELGVVLFARTTRSTRLTRAGKLFREHVPRVFAALQQARDSVKAAANGFHCQLRIALSDGITPSRLPNLLALCRQEEPEIEMRFFEVPLSQQIKGLHDDLYDVGFAQSDEVGDGIVAIPVWSDPLMVAVPARHPLLKYKRIPLEELLRYPLALCDPQACEGHAKHIERVLRQVDTEPLIAERVASCDMMMVLVSAGLALGLTSKIHITTSRETGVVARPLAGRTHMVTTSLLRPAGEVSEVLARFIERVQAIEPPEGDRPVPGDHPNTPKEPKP</sequence>
<dbReference type="RefSeq" id="WP_279994565.1">
    <property type="nucleotide sequence ID" value="NZ_JAOCDZ010000004.1"/>
</dbReference>
<dbReference type="Gene3D" id="3.40.190.10">
    <property type="entry name" value="Periplasmic binding protein-like II"/>
    <property type="match status" value="2"/>
</dbReference>
<dbReference type="GO" id="GO:0032993">
    <property type="term" value="C:protein-DNA complex"/>
    <property type="evidence" value="ECO:0007669"/>
    <property type="project" value="TreeGrafter"/>
</dbReference>
<dbReference type="PANTHER" id="PTHR30346">
    <property type="entry name" value="TRANSCRIPTIONAL DUAL REGULATOR HCAR-RELATED"/>
    <property type="match status" value="1"/>
</dbReference>